<dbReference type="OrthoDB" id="266253at2"/>
<accession>A0A2H5EY14</accession>
<name>A0A2H5EY14_9RHOB</name>
<keyword evidence="3" id="KW-1185">Reference proteome</keyword>
<sequence length="927" mass="98107">MSQAPIRIGHPDLPLGDGCGCCDGTELSTLRPTENRPNLTAIAFRVGDHASFKSSMLTGLASAAHPALAGLGTRADDDFSIALIDAWAAACDVLTFYQERLANEAYLGSATERLSVAELGRLTGYRLHPGASAETDLVILMEDPPGAPPDVTDLLVPAGTRVQSQPGPEEVAQTFETMDDLDTRVAWNRLTPRLSRPRLPRNGDSAAWVVGLPSLAVGDVILFVSRERGDPAFAGFDDDSPLWDLRRITGVEPARDGSRTRITWNAALDSVDSGPDGPTPGLVLHHLRDRAALFGFNAPHPLVLTADQRAGFGYADAPIATSPSTIGGSAAAPGDWVFAFSGTTRIHLDNLYKTFLPGGWMVLDSPNGVTQPFRISATRDDSRAAFAISGKAQRVDTDTNGSNLALMLPSYRGIAAYGGSAEIALAETPETVWITGSEIELSNRVDDLPEGRRLIVRGRRAVLELVLQTLAISYDDGGIGQLLRGDRITLMDGPTPANLWPVRDGEWRSGWVIAEETAFRIIPAPEDAEMLAIPVLLREGQASDASHSTLILEDALGAALDRASVVIHANVARAAHGEGSVEILGGGDPARPFQKFLLKQAPVSQRQAPTETGVASTLTLRVDGVKWDEASDLYQRGATARVYRTSLTDTGETVVEFGDGVSGARPPAGRDNIQAEYSRGLGAAGNLRAGQLKLPLDRPLGLKETDNPLPATGGVDAETASDARRNAPLHTLTLGRVVSLTDYRDFALGFPGIAKAEARWIWQGDLRRIVVTVAGEGGKTIPPGSAPHANLLAAFRALGDPLVSVDLLSYAPASFRLGLRVKIDPAHDSDTVLAATEAHLRDAFAFAARDFAQSVQLSEVAQAAHQVAGVAAIDVDLLYRNAAPQTAAIAHDRLVSLGGRSGPGGGLLPAEILTLDPAPLAKLEIMA</sequence>
<dbReference type="RefSeq" id="WP_101752230.1">
    <property type="nucleotide sequence ID" value="NZ_CP025430.1"/>
</dbReference>
<gene>
    <name evidence="2" type="ORF">CX676_08515</name>
</gene>
<feature type="region of interest" description="Disordered" evidence="1">
    <location>
        <begin position="698"/>
        <end position="722"/>
    </location>
</feature>
<dbReference type="EMBL" id="CP025430">
    <property type="protein sequence ID" value="AUH64192.1"/>
    <property type="molecule type" value="Genomic_DNA"/>
</dbReference>
<dbReference type="Proteomes" id="UP000234530">
    <property type="component" value="Chromosome"/>
</dbReference>
<evidence type="ECO:0000313" key="3">
    <source>
        <dbReference type="Proteomes" id="UP000234530"/>
    </source>
</evidence>
<evidence type="ECO:0000256" key="1">
    <source>
        <dbReference type="SAM" id="MobiDB-lite"/>
    </source>
</evidence>
<protein>
    <submittedName>
        <fullName evidence="2">Uncharacterized protein</fullName>
    </submittedName>
</protein>
<dbReference type="AlphaFoldDB" id="A0A2H5EY14"/>
<organism evidence="2 3">
    <name type="scientific">Paracoccus zhejiangensis</name>
    <dbReference type="NCBI Taxonomy" id="1077935"/>
    <lineage>
        <taxon>Bacteria</taxon>
        <taxon>Pseudomonadati</taxon>
        <taxon>Pseudomonadota</taxon>
        <taxon>Alphaproteobacteria</taxon>
        <taxon>Rhodobacterales</taxon>
        <taxon>Paracoccaceae</taxon>
        <taxon>Paracoccus</taxon>
    </lineage>
</organism>
<dbReference type="KEGG" id="pzh:CX676_08515"/>
<proteinExistence type="predicted"/>
<reference evidence="2 3" key="1">
    <citation type="journal article" date="2013" name="Antonie Van Leeuwenhoek">
        <title>Paracoccus zhejiangensis sp. nov., isolated from activated sludge in wastewater-treatment system.</title>
        <authorList>
            <person name="Wu Z.G."/>
            <person name="Zhang D.F."/>
            <person name="Liu Y.L."/>
            <person name="Wang F."/>
            <person name="Jiang X."/>
            <person name="Li C."/>
            <person name="Li S.P."/>
            <person name="Hong Q."/>
            <person name="Li W.J."/>
        </authorList>
    </citation>
    <scope>NUCLEOTIDE SEQUENCE [LARGE SCALE GENOMIC DNA]</scope>
    <source>
        <strain evidence="2 3">J6</strain>
    </source>
</reference>
<evidence type="ECO:0000313" key="2">
    <source>
        <dbReference type="EMBL" id="AUH64192.1"/>
    </source>
</evidence>